<name>A7VSI6_9FIRM</name>
<dbReference type="HOGENOM" id="CLU_3268061_0_0_9"/>
<dbReference type="Proteomes" id="UP000003490">
    <property type="component" value="Unassembled WGS sequence"/>
</dbReference>
<evidence type="ECO:0000313" key="2">
    <source>
        <dbReference type="Proteomes" id="UP000003490"/>
    </source>
</evidence>
<dbReference type="AlphaFoldDB" id="A7VSI6"/>
<reference evidence="1 2" key="1">
    <citation type="submission" date="2007-08" db="EMBL/GenBank/DDBJ databases">
        <title>Draft genome sequence of Clostridium leptum (DSM 753).</title>
        <authorList>
            <person name="Sudarsanam P."/>
            <person name="Ley R."/>
            <person name="Guruge J."/>
            <person name="Turnbaugh P.J."/>
            <person name="Mahowald M."/>
            <person name="Liep D."/>
            <person name="Gordon J."/>
        </authorList>
    </citation>
    <scope>NUCLEOTIDE SEQUENCE [LARGE SCALE GENOMIC DNA]</scope>
    <source>
        <strain evidence="1 2">DSM 753</strain>
    </source>
</reference>
<evidence type="ECO:0000313" key="1">
    <source>
        <dbReference type="EMBL" id="EDO61132.1"/>
    </source>
</evidence>
<reference evidence="1 2" key="2">
    <citation type="submission" date="2007-08" db="EMBL/GenBank/DDBJ databases">
        <authorList>
            <person name="Fulton L."/>
            <person name="Clifton S."/>
            <person name="Fulton B."/>
            <person name="Xu J."/>
            <person name="Minx P."/>
            <person name="Pepin K.H."/>
            <person name="Johnson M."/>
            <person name="Thiruvilangam P."/>
            <person name="Bhonagiri V."/>
            <person name="Nash W.E."/>
            <person name="Wang C."/>
            <person name="Mardis E.R."/>
            <person name="Wilson R.K."/>
        </authorList>
    </citation>
    <scope>NUCLEOTIDE SEQUENCE [LARGE SCALE GENOMIC DNA]</scope>
    <source>
        <strain evidence="1 2">DSM 753</strain>
    </source>
</reference>
<proteinExistence type="predicted"/>
<accession>A7VSI6</accession>
<protein>
    <submittedName>
        <fullName evidence="1">Uncharacterized protein</fullName>
    </submittedName>
</protein>
<sequence length="41" mass="4974">MHVCIISLRALFVNGFYEKILNICRKIFLKIYITRNLLKFK</sequence>
<comment type="caution">
    <text evidence="1">The sequence shown here is derived from an EMBL/GenBank/DDBJ whole genome shotgun (WGS) entry which is preliminary data.</text>
</comment>
<organism evidence="1 2">
    <name type="scientific">[Clostridium] leptum DSM 753</name>
    <dbReference type="NCBI Taxonomy" id="428125"/>
    <lineage>
        <taxon>Bacteria</taxon>
        <taxon>Bacillati</taxon>
        <taxon>Bacillota</taxon>
        <taxon>Clostridia</taxon>
        <taxon>Eubacteriales</taxon>
        <taxon>Oscillospiraceae</taxon>
        <taxon>Oscillospiraceae incertae sedis</taxon>
    </lineage>
</organism>
<gene>
    <name evidence="1" type="ORF">CLOLEP_01527</name>
</gene>
<dbReference type="EMBL" id="ABCB02000018">
    <property type="protein sequence ID" value="EDO61132.1"/>
    <property type="molecule type" value="Genomic_DNA"/>
</dbReference>